<dbReference type="SUPFAM" id="SSF54373">
    <property type="entry name" value="FAD-linked reductases, C-terminal domain"/>
    <property type="match status" value="1"/>
</dbReference>
<dbReference type="AlphaFoldDB" id="F9FXV0"/>
<dbReference type="PANTHER" id="PTHR43563:SF14">
    <property type="entry name" value="AMINE OXIDASE"/>
    <property type="match status" value="1"/>
</dbReference>
<comment type="subunit">
    <text evidence="4">Component of the EKC/KEOPS complex composed of at least BUD32, CGI121, GON7, KAE1 and PCC1; the whole complex dimerizes.</text>
</comment>
<organism evidence="13">
    <name type="scientific">Fusarium oxysporum (strain Fo5176)</name>
    <name type="common">Fusarium vascular wilt</name>
    <dbReference type="NCBI Taxonomy" id="660025"/>
    <lineage>
        <taxon>Eukaryota</taxon>
        <taxon>Fungi</taxon>
        <taxon>Dikarya</taxon>
        <taxon>Ascomycota</taxon>
        <taxon>Pezizomycotina</taxon>
        <taxon>Sordariomycetes</taxon>
        <taxon>Hypocreomycetidae</taxon>
        <taxon>Hypocreales</taxon>
        <taxon>Nectriaceae</taxon>
        <taxon>Fusarium</taxon>
        <taxon>Fusarium oxysporum species complex</taxon>
    </lineage>
</organism>
<feature type="binding site" evidence="9">
    <location>
        <position position="245"/>
    </location>
    <ligand>
        <name>FAD</name>
        <dbReference type="ChEBI" id="CHEBI:57692"/>
    </ligand>
</feature>
<dbReference type="STRING" id="660025.F9FXV0"/>
<dbReference type="InterPro" id="IPR017441">
    <property type="entry name" value="Protein_kinase_ATP_BS"/>
</dbReference>
<dbReference type="Pfam" id="PF00069">
    <property type="entry name" value="Pkinase"/>
    <property type="match status" value="2"/>
</dbReference>
<dbReference type="SMART" id="SM00220">
    <property type="entry name" value="S_TKc"/>
    <property type="match status" value="1"/>
</dbReference>
<dbReference type="InterPro" id="IPR008266">
    <property type="entry name" value="Tyr_kinase_AS"/>
</dbReference>
<evidence type="ECO:0000256" key="7">
    <source>
        <dbReference type="ARBA" id="ARBA00048448"/>
    </source>
</evidence>
<dbReference type="PROSITE" id="PS00107">
    <property type="entry name" value="PROTEIN_KINASE_ATP"/>
    <property type="match status" value="1"/>
</dbReference>
<comment type="cofactor">
    <cofactor evidence="1 11">
        <name>FAD</name>
        <dbReference type="ChEBI" id="CHEBI:57692"/>
    </cofactor>
</comment>
<dbReference type="GO" id="GO:0004674">
    <property type="term" value="F:protein serine/threonine kinase activity"/>
    <property type="evidence" value="ECO:0007669"/>
    <property type="project" value="UniProtKB-EC"/>
</dbReference>
<evidence type="ECO:0000256" key="3">
    <source>
        <dbReference type="ARBA" id="ARBA00005995"/>
    </source>
</evidence>
<dbReference type="GO" id="GO:0106310">
    <property type="term" value="F:protein serine kinase activity"/>
    <property type="evidence" value="ECO:0007669"/>
    <property type="project" value="RHEA"/>
</dbReference>
<dbReference type="Gene3D" id="1.10.510.10">
    <property type="entry name" value="Transferase(Phosphotransferase) domain 1"/>
    <property type="match status" value="1"/>
</dbReference>
<proteinExistence type="inferred from homology"/>
<evidence type="ECO:0000313" key="13">
    <source>
        <dbReference type="EMBL" id="EGU78259.1"/>
    </source>
</evidence>
<evidence type="ECO:0000256" key="10">
    <source>
        <dbReference type="PROSITE-ProRule" id="PRU10141"/>
    </source>
</evidence>
<keyword evidence="10" id="KW-0547">Nucleotide-binding</keyword>
<protein>
    <recommendedName>
        <fullName evidence="11">Amine oxidase</fullName>
        <ecNumber evidence="11">1.4.3.-</ecNumber>
    </recommendedName>
</protein>
<keyword evidence="10" id="KW-0067">ATP-binding</keyword>
<dbReference type="PROSITE" id="PS00109">
    <property type="entry name" value="PROTEIN_KINASE_TYR"/>
    <property type="match status" value="1"/>
</dbReference>
<dbReference type="PROSITE" id="PS50011">
    <property type="entry name" value="PROTEIN_KINASE_DOM"/>
    <property type="match status" value="1"/>
</dbReference>
<dbReference type="Gene3D" id="3.50.50.60">
    <property type="entry name" value="FAD/NAD(P)-binding domain"/>
    <property type="match status" value="1"/>
</dbReference>
<evidence type="ECO:0000256" key="6">
    <source>
        <dbReference type="ARBA" id="ARBA00047899"/>
    </source>
</evidence>
<sequence length="914" mass="101927">MAPSASSPSTQWTHAPVDVAIVGGGLSGLAAAKDLVAAGKSVLVLEARDRVGGKVYDVEVKDGNGHRVEAGAEFVCKNHTRLLTLANELGIKTFPTYIEGDMLMWIPNQGRLLYDPVKMQGMPPLPEEDIAILVDITVQINEMASEIDVHQPWTHPKAKEWDRLTLSSWLDGFARDGTARGDVSLLSAIINVARTGDPETKGRMEMLTNVKNGSLEERIEGGPQNIAIKLAERLGSDTVRLQAPVRQILQNDAGYLVVGDSFRVQAQKVIIAIPPTLAGRIVYQPPLPAARDQLCQRVPMGSIGKVIAIYKTPFWRDQGLSGEVASLEGVSQSTFDSSPPDASFGAMMGFLEANEMRRLDDVSEEEIFAAVTEDFVRYFGPKAREVQSWVLQRWDNEEFSRGGHTGLFPPNVWTQFGPALTKPVGGFILRLIIAPHRLSIAALGSSFRNNFLVQTFTKSPFNPNYSHSRPLPRIQIMGSEGSHSPLPTQEQLDDDIAFDYHDLDHAPATSQGTFLQGSNESLEPLEEYQEGGYHPVHIGDVLGPSDRYRVIHKLGHGGFGTVWLCRDSLQARYIALKVMVSDLRSDEILDFSLAELDQSMPGAQYIASALDSFSIEGPNGSHQCLALLPLGPCVSPRLWMRLGTDPATILRKFAYQSTQALDFLHNNQICHGDFRPSNILVKLGNVDHLSEDELLSQLGQPEEVQVQTESGEELPASSPRYLVQPADISRLGNEFLTEEICVIDFGESFRFSSPPEDLGIPENYLPPEILLECPEAIGPACDLWALGCTLFEIREQLPLFYMIYDKDELLAEMVRFFGKLPESWWVKWEAREEYFDADGKWLRDEEDWSLEVALSKPIEIFDAGEKYKEGPKQSLQTPETEQKLLADLLYRLFKYDPRERLSAEEVLRHEWFRL</sequence>
<feature type="domain" description="Protein kinase" evidence="12">
    <location>
        <begin position="548"/>
        <end position="912"/>
    </location>
</feature>
<dbReference type="InterPro" id="IPR011009">
    <property type="entry name" value="Kinase-like_dom_sf"/>
</dbReference>
<feature type="binding site" evidence="10">
    <location>
        <position position="577"/>
    </location>
    <ligand>
        <name>ATP</name>
        <dbReference type="ChEBI" id="CHEBI:30616"/>
    </ligand>
</feature>
<evidence type="ECO:0000256" key="11">
    <source>
        <dbReference type="RuleBase" id="RU362067"/>
    </source>
</evidence>
<evidence type="ECO:0000259" key="12">
    <source>
        <dbReference type="PROSITE" id="PS50011"/>
    </source>
</evidence>
<dbReference type="OrthoDB" id="5979581at2759"/>
<keyword evidence="11" id="KW-0274">FAD</keyword>
<comment type="catalytic activity">
    <reaction evidence="6">
        <text>L-threonyl-[protein] + ATP = O-phospho-L-threonyl-[protein] + ADP + H(+)</text>
        <dbReference type="Rhea" id="RHEA:46608"/>
        <dbReference type="Rhea" id="RHEA-COMP:11060"/>
        <dbReference type="Rhea" id="RHEA-COMP:11605"/>
        <dbReference type="ChEBI" id="CHEBI:15378"/>
        <dbReference type="ChEBI" id="CHEBI:30013"/>
        <dbReference type="ChEBI" id="CHEBI:30616"/>
        <dbReference type="ChEBI" id="CHEBI:61977"/>
        <dbReference type="ChEBI" id="CHEBI:456216"/>
        <dbReference type="EC" id="2.7.11.1"/>
    </reaction>
</comment>
<comment type="catalytic activity">
    <reaction evidence="7">
        <text>a secondary aliphatic amine + O2 + H2O = a primary amine + an aldehyde + H2O2</text>
        <dbReference type="Rhea" id="RHEA:26414"/>
        <dbReference type="ChEBI" id="CHEBI:15377"/>
        <dbReference type="ChEBI" id="CHEBI:15379"/>
        <dbReference type="ChEBI" id="CHEBI:16240"/>
        <dbReference type="ChEBI" id="CHEBI:17478"/>
        <dbReference type="ChEBI" id="CHEBI:58855"/>
        <dbReference type="ChEBI" id="CHEBI:65296"/>
        <dbReference type="EC" id="1.4.3.4"/>
    </reaction>
</comment>
<comment type="similarity">
    <text evidence="3 11">Belongs to the flavin monoamine oxidase family.</text>
</comment>
<dbReference type="InterPro" id="IPR001613">
    <property type="entry name" value="Flavin_amine_oxidase"/>
</dbReference>
<dbReference type="PRINTS" id="PR00757">
    <property type="entry name" value="AMINEOXDASEF"/>
</dbReference>
<evidence type="ECO:0000256" key="9">
    <source>
        <dbReference type="PIRSR" id="PIRSR601613-1"/>
    </source>
</evidence>
<comment type="catalytic activity">
    <reaction evidence="8">
        <text>L-seryl-[protein] + ATP = O-phospho-L-seryl-[protein] + ADP + H(+)</text>
        <dbReference type="Rhea" id="RHEA:17989"/>
        <dbReference type="Rhea" id="RHEA-COMP:9863"/>
        <dbReference type="Rhea" id="RHEA-COMP:11604"/>
        <dbReference type="ChEBI" id="CHEBI:15378"/>
        <dbReference type="ChEBI" id="CHEBI:29999"/>
        <dbReference type="ChEBI" id="CHEBI:30616"/>
        <dbReference type="ChEBI" id="CHEBI:83421"/>
        <dbReference type="ChEBI" id="CHEBI:456216"/>
        <dbReference type="EC" id="2.7.11.1"/>
    </reaction>
</comment>
<dbReference type="Gene3D" id="3.30.200.20">
    <property type="entry name" value="Phosphorylase Kinase, domain 1"/>
    <property type="match status" value="1"/>
</dbReference>
<gene>
    <name evidence="13" type="ORF">FOXB_11232</name>
</gene>
<comment type="caution">
    <text evidence="13">The sequence shown here is derived from an EMBL/GenBank/DDBJ whole genome shotgun (WGS) entry which is preliminary data.</text>
</comment>
<keyword evidence="5 11" id="KW-0560">Oxidoreductase</keyword>
<reference evidence="13" key="1">
    <citation type="journal article" date="2012" name="Mol. Plant Microbe Interact.">
        <title>A highly conserved effector in Fusarium oxysporum is required for full virulence on Arabidopsis.</title>
        <authorList>
            <person name="Thatcher L.F."/>
            <person name="Gardiner D.M."/>
            <person name="Kazan K."/>
            <person name="Manners J."/>
        </authorList>
    </citation>
    <scope>NUCLEOTIDE SEQUENCE [LARGE SCALE GENOMIC DNA]</scope>
    <source>
        <strain evidence="13">Fo5176</strain>
    </source>
</reference>
<feature type="binding site" evidence="9">
    <location>
        <begin position="46"/>
        <end position="47"/>
    </location>
    <ligand>
        <name>FAD</name>
        <dbReference type="ChEBI" id="CHEBI:57692"/>
    </ligand>
</feature>
<dbReference type="InterPro" id="IPR000719">
    <property type="entry name" value="Prot_kinase_dom"/>
</dbReference>
<dbReference type="PANTHER" id="PTHR43563">
    <property type="entry name" value="AMINE OXIDASE"/>
    <property type="match status" value="1"/>
</dbReference>
<evidence type="ECO:0000256" key="5">
    <source>
        <dbReference type="ARBA" id="ARBA00023002"/>
    </source>
</evidence>
<dbReference type="InterPro" id="IPR002937">
    <property type="entry name" value="Amino_oxidase"/>
</dbReference>
<comment type="function">
    <text evidence="2">Component of the EKC/KEOPS complex that is required for the formation of a threonylcarbamoyl group on adenosine at position 37 (t(6)A37) in tRNAs that read codons beginning with adenine. The complex is probably involved in the transfer of the threonylcarbamoyl moiety of threonylcarbamoyl-AMP (TC-AMP) to the N6 group of A37. BUD32 has ATPase activity in the context of the EKC/KEOPS complex and likely plays a supporting role to the catalytic subunit KAE1. The EKC/KEOPS complex also promotes both telomere uncapping and telomere elongation. The complex is required for efficient recruitment of transcriptional coactivators.</text>
</comment>
<feature type="binding site" evidence="9">
    <location>
        <position position="27"/>
    </location>
    <ligand>
        <name>FAD</name>
        <dbReference type="ChEBI" id="CHEBI:57692"/>
    </ligand>
</feature>
<dbReference type="InterPro" id="IPR036188">
    <property type="entry name" value="FAD/NAD-bd_sf"/>
</dbReference>
<evidence type="ECO:0000256" key="4">
    <source>
        <dbReference type="ARBA" id="ARBA00011534"/>
    </source>
</evidence>
<dbReference type="GO" id="GO:0097621">
    <property type="term" value="F:monoamine oxidase activity"/>
    <property type="evidence" value="ECO:0007669"/>
    <property type="project" value="UniProtKB-EC"/>
</dbReference>
<dbReference type="EMBL" id="AFQF01002828">
    <property type="protein sequence ID" value="EGU78259.1"/>
    <property type="molecule type" value="Genomic_DNA"/>
</dbReference>
<dbReference type="SUPFAM" id="SSF51905">
    <property type="entry name" value="FAD/NAD(P)-binding domain"/>
    <property type="match status" value="1"/>
</dbReference>
<keyword evidence="11" id="KW-0285">Flavoprotein</keyword>
<dbReference type="EC" id="1.4.3.-" evidence="11"/>
<dbReference type="SUPFAM" id="SSF56112">
    <property type="entry name" value="Protein kinase-like (PK-like)"/>
    <property type="match status" value="1"/>
</dbReference>
<dbReference type="Pfam" id="PF01593">
    <property type="entry name" value="Amino_oxidase"/>
    <property type="match status" value="1"/>
</dbReference>
<feature type="binding site" evidence="9">
    <location>
        <position position="350"/>
    </location>
    <ligand>
        <name>substrate</name>
    </ligand>
</feature>
<evidence type="ECO:0000256" key="2">
    <source>
        <dbReference type="ARBA" id="ARBA00003747"/>
    </source>
</evidence>
<accession>F9FXV0</accession>
<dbReference type="GO" id="GO:0005524">
    <property type="term" value="F:ATP binding"/>
    <property type="evidence" value="ECO:0007669"/>
    <property type="project" value="UniProtKB-UniRule"/>
</dbReference>
<evidence type="ECO:0000256" key="8">
    <source>
        <dbReference type="ARBA" id="ARBA00048679"/>
    </source>
</evidence>
<evidence type="ECO:0000256" key="1">
    <source>
        <dbReference type="ARBA" id="ARBA00001974"/>
    </source>
</evidence>
<name>F9FXV0_FUSOF</name>
<dbReference type="InterPro" id="IPR050703">
    <property type="entry name" value="Flavin_MAO"/>
</dbReference>